<organism evidence="3 4">
    <name type="scientific">Apiospora arundinis</name>
    <dbReference type="NCBI Taxonomy" id="335852"/>
    <lineage>
        <taxon>Eukaryota</taxon>
        <taxon>Fungi</taxon>
        <taxon>Dikarya</taxon>
        <taxon>Ascomycota</taxon>
        <taxon>Pezizomycotina</taxon>
        <taxon>Sordariomycetes</taxon>
        <taxon>Xylariomycetidae</taxon>
        <taxon>Amphisphaeriales</taxon>
        <taxon>Apiosporaceae</taxon>
        <taxon>Apiospora</taxon>
    </lineage>
</organism>
<keyword evidence="4" id="KW-1185">Reference proteome</keyword>
<accession>A0ABR2IBL3</accession>
<reference evidence="3 4" key="1">
    <citation type="journal article" date="2024" name="IMA Fungus">
        <title>Apiospora arundinis, a panoply of carbohydrate-active enzymes and secondary metabolites.</title>
        <authorList>
            <person name="Sorensen T."/>
            <person name="Petersen C."/>
            <person name="Muurmann A.T."/>
            <person name="Christiansen J.V."/>
            <person name="Brundto M.L."/>
            <person name="Overgaard C.K."/>
            <person name="Boysen A.T."/>
            <person name="Wollenberg R.D."/>
            <person name="Larsen T.O."/>
            <person name="Sorensen J.L."/>
            <person name="Nielsen K.L."/>
            <person name="Sondergaard T.E."/>
        </authorList>
    </citation>
    <scope>NUCLEOTIDE SEQUENCE [LARGE SCALE GENOMIC DNA]</scope>
    <source>
        <strain evidence="3 4">AAU 773</strain>
    </source>
</reference>
<protein>
    <submittedName>
        <fullName evidence="3">Uncharacterized protein</fullName>
    </submittedName>
</protein>
<evidence type="ECO:0000313" key="4">
    <source>
        <dbReference type="Proteomes" id="UP001390339"/>
    </source>
</evidence>
<dbReference type="Proteomes" id="UP001390339">
    <property type="component" value="Unassembled WGS sequence"/>
</dbReference>
<evidence type="ECO:0000256" key="1">
    <source>
        <dbReference type="SAM" id="Coils"/>
    </source>
</evidence>
<feature type="compositionally biased region" description="Basic and acidic residues" evidence="2">
    <location>
        <begin position="1"/>
        <end position="12"/>
    </location>
</feature>
<feature type="coiled-coil region" evidence="1">
    <location>
        <begin position="126"/>
        <end position="157"/>
    </location>
</feature>
<sequence>MEEEMERIRESNDELGPILEREKEQVDAKVKRAREVKGKMDEVVKASKGHVNALEATRNKIYNLKEGGFDVDQVRDRANRMTQRKLEGYLHVIFGRLGDAHLNDFIEGISGENQGLLLDLFKRGTDDDLKDRIRALEEEKEETRKQHESRVKNFQNQLADSSMLRSKYFDDANALRAQVSKLTAAATTKNDKHEGLERRIRELEAEKDVLEATSKRNRDKVSDRELRRRKHEKAEREAKRNAESWRNA</sequence>
<feature type="region of interest" description="Disordered" evidence="2">
    <location>
        <begin position="1"/>
        <end position="21"/>
    </location>
</feature>
<evidence type="ECO:0000256" key="2">
    <source>
        <dbReference type="SAM" id="MobiDB-lite"/>
    </source>
</evidence>
<keyword evidence="1" id="KW-0175">Coiled coil</keyword>
<comment type="caution">
    <text evidence="3">The sequence shown here is derived from an EMBL/GenBank/DDBJ whole genome shotgun (WGS) entry which is preliminary data.</text>
</comment>
<gene>
    <name evidence="3" type="ORF">PGQ11_010886</name>
</gene>
<proteinExistence type="predicted"/>
<dbReference type="EMBL" id="JAPCWZ010000006">
    <property type="protein sequence ID" value="KAK8860152.1"/>
    <property type="molecule type" value="Genomic_DNA"/>
</dbReference>
<evidence type="ECO:0000313" key="3">
    <source>
        <dbReference type="EMBL" id="KAK8860152.1"/>
    </source>
</evidence>
<name>A0ABR2IBL3_9PEZI</name>
<feature type="region of interest" description="Disordered" evidence="2">
    <location>
        <begin position="206"/>
        <end position="248"/>
    </location>
</feature>